<dbReference type="Proteomes" id="UP000588647">
    <property type="component" value="Unassembled WGS sequence"/>
</dbReference>
<evidence type="ECO:0000256" key="1">
    <source>
        <dbReference type="SAM" id="MobiDB-lite"/>
    </source>
</evidence>
<reference evidence="3 4" key="1">
    <citation type="submission" date="2020-08" db="EMBL/GenBank/DDBJ databases">
        <title>Genomic Encyclopedia of Type Strains, Phase IV (KMG-IV): sequencing the most valuable type-strain genomes for metagenomic binning, comparative biology and taxonomic classification.</title>
        <authorList>
            <person name="Goeker M."/>
        </authorList>
    </citation>
    <scope>NUCLEOTIDE SEQUENCE [LARGE SCALE GENOMIC DNA]</scope>
    <source>
        <strain evidence="3 4">DSM 103570</strain>
    </source>
</reference>
<accession>A0A7W6HC69</accession>
<evidence type="ECO:0000313" key="4">
    <source>
        <dbReference type="Proteomes" id="UP000588647"/>
    </source>
</evidence>
<dbReference type="EMBL" id="JACIEM010000001">
    <property type="protein sequence ID" value="MBB4002371.1"/>
    <property type="molecule type" value="Genomic_DNA"/>
</dbReference>
<dbReference type="AlphaFoldDB" id="A0A7W6HC69"/>
<dbReference type="RefSeq" id="WP_183206831.1">
    <property type="nucleotide sequence ID" value="NZ_JAAAMM010000001.1"/>
</dbReference>
<gene>
    <name evidence="3" type="ORF">GGR03_001418</name>
</gene>
<organism evidence="3 4">
    <name type="scientific">Aurantimonas endophytica</name>
    <dbReference type="NCBI Taxonomy" id="1522175"/>
    <lineage>
        <taxon>Bacteria</taxon>
        <taxon>Pseudomonadati</taxon>
        <taxon>Pseudomonadota</taxon>
        <taxon>Alphaproteobacteria</taxon>
        <taxon>Hyphomicrobiales</taxon>
        <taxon>Aurantimonadaceae</taxon>
        <taxon>Aurantimonas</taxon>
    </lineage>
</organism>
<protein>
    <submittedName>
        <fullName evidence="3">PBP1b-binding outer membrane lipoprotein LpoB</fullName>
    </submittedName>
</protein>
<evidence type="ECO:0000256" key="2">
    <source>
        <dbReference type="SAM" id="SignalP"/>
    </source>
</evidence>
<keyword evidence="3" id="KW-0449">Lipoprotein</keyword>
<feature type="signal peptide" evidence="2">
    <location>
        <begin position="1"/>
        <end position="21"/>
    </location>
</feature>
<proteinExistence type="predicted"/>
<sequence>MPALAVALILSLALAGCSATSAPRENYRGYENTPSGGLVPGQRWY</sequence>
<keyword evidence="4" id="KW-1185">Reference proteome</keyword>
<keyword evidence="2" id="KW-0732">Signal</keyword>
<evidence type="ECO:0000313" key="3">
    <source>
        <dbReference type="EMBL" id="MBB4002371.1"/>
    </source>
</evidence>
<name>A0A7W6HC69_9HYPH</name>
<comment type="caution">
    <text evidence="3">The sequence shown here is derived from an EMBL/GenBank/DDBJ whole genome shotgun (WGS) entry which is preliminary data.</text>
</comment>
<feature type="chain" id="PRO_5031179057" evidence="2">
    <location>
        <begin position="22"/>
        <end position="45"/>
    </location>
</feature>
<feature type="region of interest" description="Disordered" evidence="1">
    <location>
        <begin position="25"/>
        <end position="45"/>
    </location>
</feature>